<dbReference type="InterPro" id="IPR036650">
    <property type="entry name" value="CAT_RNA-bd_dom_sf"/>
</dbReference>
<sequence>MKISQILNNNVAIVKRGSNEIIVYSKGVAFKKKPGQEITSEEIQKTYVLDSHDKLEHFSFLLSNTKDEYLQMVNQIIAYGEEKLKTCVSDYLYLTLLDHLDFTIKRIKKNQFIKSPLSWEVKKFYPEHYQIGLYAVSIIQKTMDIECPTDEAVAIALHFINLQNDTNNANHQIKAMETVRDILAIIKYHFHINFDEDSMNYIRLVTHLQYFVTRLLKHDVYDSDEQELNNQIRSLYPEAYSCVNKIRVYVRDAFQSELTNDEETYLMLHIHRVTQREERN</sequence>
<dbReference type="InterPro" id="IPR004341">
    <property type="entry name" value="CAT_RNA-bd_dom"/>
</dbReference>
<feature type="domain" description="PRD" evidence="2">
    <location>
        <begin position="64"/>
        <end position="169"/>
    </location>
</feature>
<proteinExistence type="predicted"/>
<organism evidence="3 4">
    <name type="scientific">[Eubacterium] hominis</name>
    <dbReference type="NCBI Taxonomy" id="2764325"/>
    <lineage>
        <taxon>Bacteria</taxon>
        <taxon>Bacillati</taxon>
        <taxon>Bacillota</taxon>
        <taxon>Erysipelotrichia</taxon>
        <taxon>Erysipelotrichales</taxon>
        <taxon>Erysipelotrichaceae</taxon>
        <taxon>Amedibacillus</taxon>
    </lineage>
</organism>
<dbReference type="EMBL" id="CP060636">
    <property type="protein sequence ID" value="QNM13265.1"/>
    <property type="molecule type" value="Genomic_DNA"/>
</dbReference>
<evidence type="ECO:0000259" key="2">
    <source>
        <dbReference type="PROSITE" id="PS51372"/>
    </source>
</evidence>
<dbReference type="GO" id="GO:0006355">
    <property type="term" value="P:regulation of DNA-templated transcription"/>
    <property type="evidence" value="ECO:0007669"/>
    <property type="project" value="InterPro"/>
</dbReference>
<dbReference type="SUPFAM" id="SSF50151">
    <property type="entry name" value="SacY-like RNA-binding domain"/>
    <property type="match status" value="1"/>
</dbReference>
<keyword evidence="4" id="KW-1185">Reference proteome</keyword>
<dbReference type="Gene3D" id="1.10.1790.10">
    <property type="entry name" value="PRD domain"/>
    <property type="match status" value="2"/>
</dbReference>
<dbReference type="Gene3D" id="2.30.24.10">
    <property type="entry name" value="CAT RNA-binding domain"/>
    <property type="match status" value="1"/>
</dbReference>
<evidence type="ECO:0000313" key="4">
    <source>
        <dbReference type="Proteomes" id="UP000515856"/>
    </source>
</evidence>
<accession>A0A7G9GR33</accession>
<protein>
    <submittedName>
        <fullName evidence="3">PRD domain-containing protein</fullName>
    </submittedName>
</protein>
<dbReference type="SUPFAM" id="SSF63520">
    <property type="entry name" value="PTS-regulatory domain, PRD"/>
    <property type="match status" value="2"/>
</dbReference>
<dbReference type="PANTHER" id="PTHR30185:SF15">
    <property type="entry name" value="CRYPTIC BETA-GLUCOSIDE BGL OPERON ANTITERMINATOR"/>
    <property type="match status" value="1"/>
</dbReference>
<dbReference type="KEGG" id="ehn:H9Q80_04755"/>
<evidence type="ECO:0000256" key="1">
    <source>
        <dbReference type="ARBA" id="ARBA00022737"/>
    </source>
</evidence>
<dbReference type="Pfam" id="PF03123">
    <property type="entry name" value="CAT_RBD"/>
    <property type="match status" value="1"/>
</dbReference>
<dbReference type="GO" id="GO:0003723">
    <property type="term" value="F:RNA binding"/>
    <property type="evidence" value="ECO:0007669"/>
    <property type="project" value="InterPro"/>
</dbReference>
<dbReference type="RefSeq" id="WP_117454340.1">
    <property type="nucleotide sequence ID" value="NZ_CP060636.1"/>
</dbReference>
<name>A0A7G9GR33_9FIRM</name>
<dbReference type="PROSITE" id="PS51372">
    <property type="entry name" value="PRD_2"/>
    <property type="match status" value="2"/>
</dbReference>
<dbReference type="InterPro" id="IPR011608">
    <property type="entry name" value="PRD"/>
</dbReference>
<reference evidence="3 4" key="1">
    <citation type="submission" date="2020-08" db="EMBL/GenBank/DDBJ databases">
        <authorList>
            <person name="Liu C."/>
            <person name="Sun Q."/>
        </authorList>
    </citation>
    <scope>NUCLEOTIDE SEQUENCE [LARGE SCALE GENOMIC DNA]</scope>
    <source>
        <strain evidence="3 4">NSJ-61</strain>
    </source>
</reference>
<dbReference type="InterPro" id="IPR036634">
    <property type="entry name" value="PRD_sf"/>
</dbReference>
<dbReference type="Proteomes" id="UP000515856">
    <property type="component" value="Chromosome"/>
</dbReference>
<dbReference type="Pfam" id="PF00874">
    <property type="entry name" value="PRD"/>
    <property type="match status" value="2"/>
</dbReference>
<dbReference type="SMART" id="SM01061">
    <property type="entry name" value="CAT_RBD"/>
    <property type="match status" value="1"/>
</dbReference>
<keyword evidence="1" id="KW-0677">Repeat</keyword>
<gene>
    <name evidence="3" type="ORF">H9Q80_04755</name>
</gene>
<feature type="domain" description="PRD" evidence="2">
    <location>
        <begin position="170"/>
        <end position="280"/>
    </location>
</feature>
<evidence type="ECO:0000313" key="3">
    <source>
        <dbReference type="EMBL" id="QNM13265.1"/>
    </source>
</evidence>
<dbReference type="PANTHER" id="PTHR30185">
    <property type="entry name" value="CRYPTIC BETA-GLUCOSIDE BGL OPERON ANTITERMINATOR"/>
    <property type="match status" value="1"/>
</dbReference>
<dbReference type="AlphaFoldDB" id="A0A7G9GR33"/>
<dbReference type="InterPro" id="IPR050661">
    <property type="entry name" value="BglG_antiterminators"/>
</dbReference>